<keyword evidence="1" id="KW-0812">Transmembrane</keyword>
<feature type="transmembrane region" description="Helical" evidence="1">
    <location>
        <begin position="30"/>
        <end position="48"/>
    </location>
</feature>
<evidence type="ECO:0000313" key="3">
    <source>
        <dbReference type="Proteomes" id="UP001163878"/>
    </source>
</evidence>
<sequence length="55" mass="5520">MNSKSSLGHSMPVVIGVVIAAVSITQENYGGAVFAAVAGAAVSAALYVKSRKQGR</sequence>
<protein>
    <submittedName>
        <fullName evidence="2">Uncharacterized protein</fullName>
    </submittedName>
</protein>
<keyword evidence="1" id="KW-1133">Transmembrane helix</keyword>
<dbReference type="Proteomes" id="UP001163878">
    <property type="component" value="Chromosome"/>
</dbReference>
<dbReference type="RefSeq" id="WP_264245785.1">
    <property type="nucleotide sequence ID" value="NZ_CP107567.1"/>
</dbReference>
<evidence type="ECO:0000313" key="2">
    <source>
        <dbReference type="EMBL" id="UYQ63472.1"/>
    </source>
</evidence>
<gene>
    <name evidence="2" type="ORF">OGH68_19735</name>
</gene>
<accession>A0ABY6IBZ5</accession>
<keyword evidence="3" id="KW-1185">Reference proteome</keyword>
<organism evidence="2 3">
    <name type="scientific">Streptomyces peucetius</name>
    <dbReference type="NCBI Taxonomy" id="1950"/>
    <lineage>
        <taxon>Bacteria</taxon>
        <taxon>Bacillati</taxon>
        <taxon>Actinomycetota</taxon>
        <taxon>Actinomycetes</taxon>
        <taxon>Kitasatosporales</taxon>
        <taxon>Streptomycetaceae</taxon>
        <taxon>Streptomyces</taxon>
    </lineage>
</organism>
<reference evidence="2" key="1">
    <citation type="submission" date="2022-10" db="EMBL/GenBank/DDBJ databases">
        <title>Cytochrome P450 Catalyzes Benzene Ring Formation in the Biosynthesis of Trialkyl-Substituted Aromatic Polyketides.</title>
        <authorList>
            <person name="Zhao E."/>
            <person name="Ge H."/>
        </authorList>
    </citation>
    <scope>NUCLEOTIDE SEQUENCE</scope>
    <source>
        <strain evidence="2">NA0869</strain>
    </source>
</reference>
<dbReference type="EMBL" id="CP107567">
    <property type="protein sequence ID" value="UYQ63472.1"/>
    <property type="molecule type" value="Genomic_DNA"/>
</dbReference>
<evidence type="ECO:0000256" key="1">
    <source>
        <dbReference type="SAM" id="Phobius"/>
    </source>
</evidence>
<feature type="transmembrane region" description="Helical" evidence="1">
    <location>
        <begin position="7"/>
        <end position="24"/>
    </location>
</feature>
<keyword evidence="1" id="KW-0472">Membrane</keyword>
<proteinExistence type="predicted"/>
<name>A0ABY6IBZ5_STRPE</name>